<dbReference type="InterPro" id="IPR025202">
    <property type="entry name" value="PLD-like_dom"/>
</dbReference>
<accession>A0ABT2Z308</accession>
<comment type="function">
    <text evidence="1">Could be a virulence factor.</text>
</comment>
<comment type="caution">
    <text evidence="7">The sequence shown here is derived from an EMBL/GenBank/DDBJ whole genome shotgun (WGS) entry which is preliminary data.</text>
</comment>
<evidence type="ECO:0000313" key="7">
    <source>
        <dbReference type="EMBL" id="MCV2865530.1"/>
    </source>
</evidence>
<dbReference type="InterPro" id="IPR001736">
    <property type="entry name" value="PLipase_D/transphosphatidylase"/>
</dbReference>
<dbReference type="CDD" id="cd09111">
    <property type="entry name" value="PLDc_ymdC_like_1"/>
    <property type="match status" value="1"/>
</dbReference>
<dbReference type="Proteomes" id="UP001652503">
    <property type="component" value="Unassembled WGS sequence"/>
</dbReference>
<keyword evidence="4" id="KW-0964">Secreted</keyword>
<evidence type="ECO:0000256" key="2">
    <source>
        <dbReference type="ARBA" id="ARBA00004613"/>
    </source>
</evidence>
<comment type="subcellular location">
    <subcellularLocation>
        <location evidence="2">Secreted</location>
    </subcellularLocation>
</comment>
<feature type="domain" description="PLD phosphodiesterase" evidence="6">
    <location>
        <begin position="397"/>
        <end position="424"/>
    </location>
</feature>
<dbReference type="SUPFAM" id="SSF56024">
    <property type="entry name" value="Phospholipase D/nuclease"/>
    <property type="match status" value="2"/>
</dbReference>
<dbReference type="Gene3D" id="3.30.870.10">
    <property type="entry name" value="Endonuclease Chain A"/>
    <property type="match status" value="2"/>
</dbReference>
<evidence type="ECO:0000256" key="3">
    <source>
        <dbReference type="ARBA" id="ARBA00018392"/>
    </source>
</evidence>
<evidence type="ECO:0000256" key="1">
    <source>
        <dbReference type="ARBA" id="ARBA00003145"/>
    </source>
</evidence>
<protein>
    <recommendedName>
        <fullName evidence="3">Phospholipase D</fullName>
    </recommendedName>
    <alternativeName>
        <fullName evidence="5">Choline phosphatase</fullName>
    </alternativeName>
</protein>
<evidence type="ECO:0000256" key="5">
    <source>
        <dbReference type="ARBA" id="ARBA00029594"/>
    </source>
</evidence>
<reference evidence="7 8" key="1">
    <citation type="submission" date="2022-10" db="EMBL/GenBank/DDBJ databases">
        <title>Defluviimonas sp. nov., isolated from ocean surface water.</title>
        <authorList>
            <person name="He W."/>
            <person name="Wang L."/>
            <person name="Zhang D.-F."/>
        </authorList>
    </citation>
    <scope>NUCLEOTIDE SEQUENCE [LARGE SCALE GENOMIC DNA]</scope>
    <source>
        <strain evidence="7 8">WL0075</strain>
    </source>
</reference>
<dbReference type="EMBL" id="JAOWLA010000011">
    <property type="protein sequence ID" value="MCV2865530.1"/>
    <property type="molecule type" value="Genomic_DNA"/>
</dbReference>
<keyword evidence="8" id="KW-1185">Reference proteome</keyword>
<proteinExistence type="predicted"/>
<dbReference type="CDD" id="cd09113">
    <property type="entry name" value="PLDc_ymdC_like_2"/>
    <property type="match status" value="1"/>
</dbReference>
<evidence type="ECO:0000256" key="4">
    <source>
        <dbReference type="ARBA" id="ARBA00022525"/>
    </source>
</evidence>
<dbReference type="PANTHER" id="PTHR21248">
    <property type="entry name" value="CARDIOLIPIN SYNTHASE"/>
    <property type="match status" value="1"/>
</dbReference>
<dbReference type="PANTHER" id="PTHR21248:SF12">
    <property type="entry name" value="CARDIOLIPIN SYNTHASE C"/>
    <property type="match status" value="1"/>
</dbReference>
<organism evidence="7 8">
    <name type="scientific">Albidovulum sediminicola</name>
    <dbReference type="NCBI Taxonomy" id="2984331"/>
    <lineage>
        <taxon>Bacteria</taxon>
        <taxon>Pseudomonadati</taxon>
        <taxon>Pseudomonadota</taxon>
        <taxon>Alphaproteobacteria</taxon>
        <taxon>Rhodobacterales</taxon>
        <taxon>Paracoccaceae</taxon>
        <taxon>Albidovulum</taxon>
    </lineage>
</organism>
<dbReference type="PROSITE" id="PS50035">
    <property type="entry name" value="PLD"/>
    <property type="match status" value="2"/>
</dbReference>
<gene>
    <name evidence="7" type="ORF">OE647_12425</name>
</gene>
<evidence type="ECO:0000259" key="6">
    <source>
        <dbReference type="PROSITE" id="PS50035"/>
    </source>
</evidence>
<dbReference type="SMART" id="SM00155">
    <property type="entry name" value="PLDc"/>
    <property type="match status" value="2"/>
</dbReference>
<feature type="domain" description="PLD phosphodiesterase" evidence="6">
    <location>
        <begin position="168"/>
        <end position="195"/>
    </location>
</feature>
<dbReference type="Pfam" id="PF13091">
    <property type="entry name" value="PLDc_2"/>
    <property type="match status" value="2"/>
</dbReference>
<evidence type="ECO:0000313" key="8">
    <source>
        <dbReference type="Proteomes" id="UP001652503"/>
    </source>
</evidence>
<sequence>MSGHLALRALAARWRGLRHLLCLLALSACTSVPFDGPQRAAIYPGAAHNPAAVMPVPRPAPARIYPLVSGEEALATWLDLIGGAQQSIDVMTYIMRADRSGRAVSQALLDAADRGVHVRLLIDDVFMAMKDDRIGGLTGHPNIEIRAFNPFSRHAPALLGYVLDHTRVNRRMHNKALVVDGQVAILGGRNVGDEYFGQDPVRHFADFDILIQGPALAPLRAGFDIYWRDRLAVPYQRLKPRFGATGAFAAVRETPSAITALPESAMRRLAAGDARAWSGTAEFIIDPPAKLARNVGAAPQPVAEALYATLRAAQSEVLIVTPYFVPQEQGSAILEALEGRGVDVTVVTNSLATTNHSLVHGSYSRYRDRLAAKGVDFYEIRADAGPVLEPGAAHPVDRTVMHSKLIIVDRRVLLVGSPNFDPRSMKLNTEHVYRIDSPGLARHLAAGWARIAETAAYHVEVGETGLPRWLRRKGAGRTTFLPNPDAGFLARFVALLGGILPIEEDL</sequence>
<name>A0ABT2Z308_9RHOB</name>